<dbReference type="Pfam" id="PF01852">
    <property type="entry name" value="START"/>
    <property type="match status" value="1"/>
</dbReference>
<protein>
    <recommendedName>
        <fullName evidence="1">START domain-containing protein</fullName>
    </recommendedName>
</protein>
<dbReference type="EMBL" id="CAJJDN010000109">
    <property type="protein sequence ID" value="CAD8115853.1"/>
    <property type="molecule type" value="Genomic_DNA"/>
</dbReference>
<proteinExistence type="predicted"/>
<evidence type="ECO:0000313" key="3">
    <source>
        <dbReference type="Proteomes" id="UP000692954"/>
    </source>
</evidence>
<dbReference type="AlphaFoldDB" id="A0A8S1QJJ6"/>
<evidence type="ECO:0000313" key="2">
    <source>
        <dbReference type="EMBL" id="CAD8115853.1"/>
    </source>
</evidence>
<keyword evidence="3" id="KW-1185">Reference proteome</keyword>
<reference evidence="2" key="1">
    <citation type="submission" date="2021-01" db="EMBL/GenBank/DDBJ databases">
        <authorList>
            <consortium name="Genoscope - CEA"/>
            <person name="William W."/>
        </authorList>
    </citation>
    <scope>NUCLEOTIDE SEQUENCE</scope>
</reference>
<dbReference type="OrthoDB" id="298288at2759"/>
<accession>A0A8S1QJJ6</accession>
<name>A0A8S1QJJ6_9CILI</name>
<evidence type="ECO:0000259" key="1">
    <source>
        <dbReference type="PROSITE" id="PS50848"/>
    </source>
</evidence>
<dbReference type="InterPro" id="IPR002913">
    <property type="entry name" value="START_lipid-bd_dom"/>
</dbReference>
<dbReference type="Proteomes" id="UP000692954">
    <property type="component" value="Unassembled WGS sequence"/>
</dbReference>
<gene>
    <name evidence="2" type="ORF">PSON_ATCC_30995.1.T1090134</name>
</gene>
<dbReference type="PROSITE" id="PS50848">
    <property type="entry name" value="START"/>
    <property type="match status" value="1"/>
</dbReference>
<dbReference type="PANTHER" id="PTHR19308:SF56">
    <property type="entry name" value="START DOMAIN-CONTAINING PROTEIN"/>
    <property type="match status" value="1"/>
</dbReference>
<dbReference type="GO" id="GO:0008289">
    <property type="term" value="F:lipid binding"/>
    <property type="evidence" value="ECO:0007669"/>
    <property type="project" value="InterPro"/>
</dbReference>
<comment type="caution">
    <text evidence="2">The sequence shown here is derived from an EMBL/GenBank/DDBJ whole genome shotgun (WGS) entry which is preliminary data.</text>
</comment>
<organism evidence="2 3">
    <name type="scientific">Paramecium sonneborni</name>
    <dbReference type="NCBI Taxonomy" id="65129"/>
    <lineage>
        <taxon>Eukaryota</taxon>
        <taxon>Sar</taxon>
        <taxon>Alveolata</taxon>
        <taxon>Ciliophora</taxon>
        <taxon>Intramacronucleata</taxon>
        <taxon>Oligohymenophorea</taxon>
        <taxon>Peniculida</taxon>
        <taxon>Parameciidae</taxon>
        <taxon>Paramecium</taxon>
    </lineage>
</organism>
<feature type="domain" description="START" evidence="1">
    <location>
        <begin position="105"/>
        <end position="316"/>
    </location>
</feature>
<dbReference type="CDD" id="cd00177">
    <property type="entry name" value="START"/>
    <property type="match status" value="1"/>
</dbReference>
<dbReference type="InterPro" id="IPR051213">
    <property type="entry name" value="START_lipid_transfer"/>
</dbReference>
<dbReference type="PANTHER" id="PTHR19308">
    <property type="entry name" value="PHOSPHATIDYLCHOLINE TRANSFER PROTEIN"/>
    <property type="match status" value="1"/>
</dbReference>
<sequence>MGNDYCLSRKSKIQDQQFFKSEIAYHLERLKDIPIRQQNVFEYENKSIIDLLKNIDINVQDQINKGQEDRSLENNDSIKVDFAQYTQIGNEIMIQLQQKIMDLDSNKQDWSILIDDIESSHFLKIQIAQTQMDDGNYINTIISQFIVPCYPQKFIDYMGNFNEQKKLDDRIDQFKCISKNVEDKEQIIYLSYKKVSILSARDFIYFKKTKLIDEDQQVWCDASKSIQNDKICPIKNTIIRGTIYISGYIIQPLKNILKFNSYSQRFASLKLKSENYSFVQMCSECDYKLKIPFYFAKRQVKEEMINYINKLQNNLQ</sequence>